<organism evidence="1 2">
    <name type="scientific">Paraburkholderia xenovorans (strain LB400)</name>
    <dbReference type="NCBI Taxonomy" id="266265"/>
    <lineage>
        <taxon>Bacteria</taxon>
        <taxon>Pseudomonadati</taxon>
        <taxon>Pseudomonadota</taxon>
        <taxon>Betaproteobacteria</taxon>
        <taxon>Burkholderiales</taxon>
        <taxon>Burkholderiaceae</taxon>
        <taxon>Paraburkholderia</taxon>
    </lineage>
</organism>
<keyword evidence="2" id="KW-1185">Reference proteome</keyword>
<reference evidence="1 2" key="1">
    <citation type="journal article" date="2006" name="Proc. Natl. Acad. Sci. U.S.A.">
        <title>Burkholderia xenovorans LB400 harbors a multi-replicon, 9.73-Mbp genome shaped for versatility.</title>
        <authorList>
            <person name="Chain P.S."/>
            <person name="Denef V.J."/>
            <person name="Konstantinidis K.T."/>
            <person name="Vergez L.M."/>
            <person name="Agullo L."/>
            <person name="Reyes V.L."/>
            <person name="Hauser L."/>
            <person name="Cordova M."/>
            <person name="Gomez L."/>
            <person name="Gonzalez M."/>
            <person name="Land M."/>
            <person name="Lao V."/>
            <person name="Larimer F."/>
            <person name="LiPuma J.J."/>
            <person name="Mahenthiralingam E."/>
            <person name="Malfatti S.A."/>
            <person name="Marx C.J."/>
            <person name="Parnell J.J."/>
            <person name="Ramette A."/>
            <person name="Richardson P."/>
            <person name="Seeger M."/>
            <person name="Smith D."/>
            <person name="Spilker T."/>
            <person name="Sul W.J."/>
            <person name="Tsoi T.V."/>
            <person name="Ulrich L.E."/>
            <person name="Zhulin I.B."/>
            <person name="Tiedje J.M."/>
        </authorList>
    </citation>
    <scope>NUCLEOTIDE SEQUENCE [LARGE SCALE GENOMIC DNA]</scope>
    <source>
        <strain evidence="1 2">LB400</strain>
    </source>
</reference>
<evidence type="ECO:0000313" key="2">
    <source>
        <dbReference type="Proteomes" id="UP000001817"/>
    </source>
</evidence>
<dbReference type="eggNOG" id="ENOG5033C78">
    <property type="taxonomic scope" value="Bacteria"/>
</dbReference>
<dbReference type="AlphaFoldDB" id="Q13QE9"/>
<dbReference type="RefSeq" id="WP_011491050.1">
    <property type="nucleotide sequence ID" value="NC_007952.1"/>
</dbReference>
<dbReference type="Proteomes" id="UP000001817">
    <property type="component" value="Chromosome 2"/>
</dbReference>
<dbReference type="EMBL" id="CP000271">
    <property type="protein sequence ID" value="ABE33690.1"/>
    <property type="molecule type" value="Genomic_DNA"/>
</dbReference>
<dbReference type="KEGG" id="bxe:Bxe_B2297"/>
<evidence type="ECO:0000313" key="1">
    <source>
        <dbReference type="EMBL" id="ABE33690.1"/>
    </source>
</evidence>
<gene>
    <name evidence="1" type="ORF">Bxe_B2297</name>
</gene>
<dbReference type="STRING" id="266265.Bxe_B2297"/>
<sequence>MLDFVPMSRWRNLFIVVLLVLSLPVQSFAALSMQCESSHSVGDGVRALHEHASSMAQHHDHAGMEAARADSIASAHLQHHNSGSSEHHEHACSTCASCCFGGALPITPVASLSAGAIQFAVPLPPAARVASFLTDGVERPPRIPLV</sequence>
<protein>
    <submittedName>
        <fullName evidence="1">Uncharacterized protein</fullName>
    </submittedName>
</protein>
<accession>Q13QE9</accession>
<dbReference type="OrthoDB" id="9034683at2"/>
<name>Q13QE9_PARXL</name>
<proteinExistence type="predicted"/>